<dbReference type="EMBL" id="CAMXCT010000064">
    <property type="protein sequence ID" value="CAI3973275.1"/>
    <property type="molecule type" value="Genomic_DNA"/>
</dbReference>
<keyword evidence="4" id="KW-1185">Reference proteome</keyword>
<dbReference type="EMBL" id="CAMXCT020000064">
    <property type="protein sequence ID" value="CAL1126650.1"/>
    <property type="molecule type" value="Genomic_DNA"/>
</dbReference>
<dbReference type="AlphaFoldDB" id="A0A9P1BIF2"/>
<protein>
    <submittedName>
        <fullName evidence="2">Uncharacterized protein</fullName>
    </submittedName>
</protein>
<dbReference type="Proteomes" id="UP001152797">
    <property type="component" value="Unassembled WGS sequence"/>
</dbReference>
<sequence>MKTATVRATQSGIQLPAGEYIQTLPNAPDQLSAALRQHFAGVNLVFVPPPPRVSIDEVLQVARGMPLRSSHRQVQLQRQMQHQQQNLLGFGTAGMIAPQMQVAQTVAIAASVASVLQQRGETSLPNLQIFGQSNRSEPVAAPARNGSLSGLLDRAESQSSARAQVDNAAQPLLALTDGTAEPPLPAAPGVESVAPSVAAAAVAPSVSGKLCAEAPVPSSPGDVSGAGQPAPPVMGEAAAAADALARAHYDKTLPDLTESDEKVAMKKPASRLAATPTQQGAAGGGMKRPAASKSQCKVKVQEVQQDSVTIKPMAGMKRPAAKSLKLESVKTQAAAGMKRPAAAASVAKLEKRPAKLDMRRRLKLRPNGCGKCRYKFLAGSAFVVKGVFPKKLADGTVHLTLSKTAREAMRCQTLEDMWKKLDSGKQQPCTPEDVPSTTASDEAFEIPAEHAWRVKVRSAVRDTMREIAERAENAQESLEEMFPIHGKLAVMEHRLLTDPALDKQDAHEVLRLGRMFLYMCDLESDAEPAESEVCEYDIDGETVTASTVLM</sequence>
<name>A0A9P1BIF2_9DINO</name>
<evidence type="ECO:0000313" key="3">
    <source>
        <dbReference type="EMBL" id="CAL4760587.1"/>
    </source>
</evidence>
<organism evidence="2">
    <name type="scientific">Cladocopium goreaui</name>
    <dbReference type="NCBI Taxonomy" id="2562237"/>
    <lineage>
        <taxon>Eukaryota</taxon>
        <taxon>Sar</taxon>
        <taxon>Alveolata</taxon>
        <taxon>Dinophyceae</taxon>
        <taxon>Suessiales</taxon>
        <taxon>Symbiodiniaceae</taxon>
        <taxon>Cladocopium</taxon>
    </lineage>
</organism>
<proteinExistence type="predicted"/>
<accession>A0A9P1BIF2</accession>
<reference evidence="2" key="1">
    <citation type="submission" date="2022-10" db="EMBL/GenBank/DDBJ databases">
        <authorList>
            <person name="Chen Y."/>
            <person name="Dougan E. K."/>
            <person name="Chan C."/>
            <person name="Rhodes N."/>
            <person name="Thang M."/>
        </authorList>
    </citation>
    <scope>NUCLEOTIDE SEQUENCE</scope>
</reference>
<dbReference type="EMBL" id="CAMXCT030000064">
    <property type="protein sequence ID" value="CAL4760587.1"/>
    <property type="molecule type" value="Genomic_DNA"/>
</dbReference>
<reference evidence="3 4" key="2">
    <citation type="submission" date="2024-05" db="EMBL/GenBank/DDBJ databases">
        <authorList>
            <person name="Chen Y."/>
            <person name="Shah S."/>
            <person name="Dougan E. K."/>
            <person name="Thang M."/>
            <person name="Chan C."/>
        </authorList>
    </citation>
    <scope>NUCLEOTIDE SEQUENCE [LARGE SCALE GENOMIC DNA]</scope>
</reference>
<gene>
    <name evidence="2" type="ORF">C1SCF055_LOCUS1794</name>
</gene>
<evidence type="ECO:0000313" key="4">
    <source>
        <dbReference type="Proteomes" id="UP001152797"/>
    </source>
</evidence>
<feature type="region of interest" description="Disordered" evidence="1">
    <location>
        <begin position="265"/>
        <end position="295"/>
    </location>
</feature>
<evidence type="ECO:0000313" key="2">
    <source>
        <dbReference type="EMBL" id="CAI3973275.1"/>
    </source>
</evidence>
<evidence type="ECO:0000256" key="1">
    <source>
        <dbReference type="SAM" id="MobiDB-lite"/>
    </source>
</evidence>
<comment type="caution">
    <text evidence="2">The sequence shown here is derived from an EMBL/GenBank/DDBJ whole genome shotgun (WGS) entry which is preliminary data.</text>
</comment>